<name>A0ACA9R3K0_9GLOM</name>
<keyword evidence="2" id="KW-1185">Reference proteome</keyword>
<accession>A0ACA9R3K0</accession>
<dbReference type="EMBL" id="CAJVPU010059516">
    <property type="protein sequence ID" value="CAG8775473.1"/>
    <property type="molecule type" value="Genomic_DNA"/>
</dbReference>
<comment type="caution">
    <text evidence="1">The sequence shown here is derived from an EMBL/GenBank/DDBJ whole genome shotgun (WGS) entry which is preliminary data.</text>
</comment>
<sequence>DKLYAQTAFIPPEDDNDSLDKAEEFEIVLATTKKKTTPIHSSVHSPAHSPAHLYISNTQQEDSQQSAPTHYNSNILFSSQTIPQQNPSSEDAGHHDES</sequence>
<gene>
    <name evidence="1" type="ORF">DHETER_LOCUS16089</name>
</gene>
<evidence type="ECO:0000313" key="2">
    <source>
        <dbReference type="Proteomes" id="UP000789702"/>
    </source>
</evidence>
<protein>
    <submittedName>
        <fullName evidence="1">17209_t:CDS:1</fullName>
    </submittedName>
</protein>
<evidence type="ECO:0000313" key="1">
    <source>
        <dbReference type="EMBL" id="CAG8775473.1"/>
    </source>
</evidence>
<dbReference type="Proteomes" id="UP000789702">
    <property type="component" value="Unassembled WGS sequence"/>
</dbReference>
<organism evidence="1 2">
    <name type="scientific">Dentiscutata heterogama</name>
    <dbReference type="NCBI Taxonomy" id="1316150"/>
    <lineage>
        <taxon>Eukaryota</taxon>
        <taxon>Fungi</taxon>
        <taxon>Fungi incertae sedis</taxon>
        <taxon>Mucoromycota</taxon>
        <taxon>Glomeromycotina</taxon>
        <taxon>Glomeromycetes</taxon>
        <taxon>Diversisporales</taxon>
        <taxon>Gigasporaceae</taxon>
        <taxon>Dentiscutata</taxon>
    </lineage>
</organism>
<proteinExistence type="predicted"/>
<reference evidence="1" key="1">
    <citation type="submission" date="2021-06" db="EMBL/GenBank/DDBJ databases">
        <authorList>
            <person name="Kallberg Y."/>
            <person name="Tangrot J."/>
            <person name="Rosling A."/>
        </authorList>
    </citation>
    <scope>NUCLEOTIDE SEQUENCE</scope>
    <source>
        <strain evidence="1">IL203A</strain>
    </source>
</reference>
<feature type="non-terminal residue" evidence="1">
    <location>
        <position position="1"/>
    </location>
</feature>